<dbReference type="Pfam" id="PF02390">
    <property type="entry name" value="Methyltransf_4"/>
    <property type="match status" value="1"/>
</dbReference>
<feature type="binding site" evidence="7">
    <location>
        <position position="171"/>
    </location>
    <ligand>
        <name>substrate</name>
    </ligand>
</feature>
<dbReference type="CDD" id="cd02440">
    <property type="entry name" value="AdoMet_MTases"/>
    <property type="match status" value="1"/>
</dbReference>
<evidence type="ECO:0000313" key="9">
    <source>
        <dbReference type="EMBL" id="GAA0606376.1"/>
    </source>
</evidence>
<comment type="catalytic activity">
    <reaction evidence="1 7">
        <text>guanosine(46) in tRNA + S-adenosyl-L-methionine = N(7)-methylguanosine(46) in tRNA + S-adenosyl-L-homocysteine</text>
        <dbReference type="Rhea" id="RHEA:42708"/>
        <dbReference type="Rhea" id="RHEA-COMP:10188"/>
        <dbReference type="Rhea" id="RHEA-COMP:10189"/>
        <dbReference type="ChEBI" id="CHEBI:57856"/>
        <dbReference type="ChEBI" id="CHEBI:59789"/>
        <dbReference type="ChEBI" id="CHEBI:74269"/>
        <dbReference type="ChEBI" id="CHEBI:74480"/>
        <dbReference type="EC" id="2.1.1.33"/>
    </reaction>
</comment>
<proteinExistence type="inferred from homology"/>
<feature type="binding site" evidence="7">
    <location>
        <position position="139"/>
    </location>
    <ligand>
        <name>substrate</name>
    </ligand>
</feature>
<organism evidence="9 10">
    <name type="scientific">Sporichthya brevicatena</name>
    <dbReference type="NCBI Taxonomy" id="171442"/>
    <lineage>
        <taxon>Bacteria</taxon>
        <taxon>Bacillati</taxon>
        <taxon>Actinomycetota</taxon>
        <taxon>Actinomycetes</taxon>
        <taxon>Sporichthyales</taxon>
        <taxon>Sporichthyaceae</taxon>
        <taxon>Sporichthya</taxon>
    </lineage>
</organism>
<protein>
    <recommendedName>
        <fullName evidence="7">tRNA (guanine-N(7)-)-methyltransferase</fullName>
        <ecNumber evidence="7">2.1.1.33</ecNumber>
    </recommendedName>
    <alternativeName>
        <fullName evidence="7">tRNA (guanine(46)-N(7))-methyltransferase</fullName>
    </alternativeName>
    <alternativeName>
        <fullName evidence="7">tRNA(m7G46)-methyltransferase</fullName>
    </alternativeName>
</protein>
<dbReference type="InterPro" id="IPR029063">
    <property type="entry name" value="SAM-dependent_MTases_sf"/>
</dbReference>
<comment type="similarity">
    <text evidence="7">Belongs to the class I-like SAM-binding methyltransferase superfamily. TrmB family.</text>
</comment>
<comment type="pathway">
    <text evidence="7">tRNA modification; N(7)-methylguanine-tRNA biosynthesis.</text>
</comment>
<evidence type="ECO:0000256" key="3">
    <source>
        <dbReference type="ARBA" id="ARBA00022603"/>
    </source>
</evidence>
<dbReference type="RefSeq" id="WP_344601321.1">
    <property type="nucleotide sequence ID" value="NZ_BAAAHE010000006.1"/>
</dbReference>
<accession>A0ABN1G8X5</accession>
<keyword evidence="10" id="KW-1185">Reference proteome</keyword>
<feature type="binding site" evidence="7">
    <location>
        <position position="59"/>
    </location>
    <ligand>
        <name>S-adenosyl-L-methionine</name>
        <dbReference type="ChEBI" id="CHEBI:59789"/>
    </ligand>
</feature>
<evidence type="ECO:0000256" key="2">
    <source>
        <dbReference type="ARBA" id="ARBA00003015"/>
    </source>
</evidence>
<comment type="caution">
    <text evidence="9">The sequence shown here is derived from an EMBL/GenBank/DDBJ whole genome shotgun (WGS) entry which is preliminary data.</text>
</comment>
<feature type="binding site" evidence="7">
    <location>
        <position position="135"/>
    </location>
    <ligand>
        <name>S-adenosyl-L-methionine</name>
        <dbReference type="ChEBI" id="CHEBI:59789"/>
    </ligand>
</feature>
<keyword evidence="3 7" id="KW-0489">Methyltransferase</keyword>
<evidence type="ECO:0000256" key="5">
    <source>
        <dbReference type="ARBA" id="ARBA00022691"/>
    </source>
</evidence>
<keyword evidence="5 7" id="KW-0949">S-adenosyl-L-methionine</keyword>
<evidence type="ECO:0000256" key="4">
    <source>
        <dbReference type="ARBA" id="ARBA00022679"/>
    </source>
</evidence>
<keyword evidence="4 7" id="KW-0808">Transferase</keyword>
<feature type="region of interest" description="Disordered" evidence="8">
    <location>
        <begin position="1"/>
        <end position="30"/>
    </location>
</feature>
<evidence type="ECO:0000256" key="6">
    <source>
        <dbReference type="ARBA" id="ARBA00022694"/>
    </source>
</evidence>
<dbReference type="PANTHER" id="PTHR23417">
    <property type="entry name" value="3-DEOXY-D-MANNO-OCTULOSONIC-ACID TRANSFERASE/TRNA GUANINE-N 7 - -METHYLTRANSFERASE"/>
    <property type="match status" value="1"/>
</dbReference>
<dbReference type="SUPFAM" id="SSF53335">
    <property type="entry name" value="S-adenosyl-L-methionine-dependent methyltransferases"/>
    <property type="match status" value="1"/>
</dbReference>
<gene>
    <name evidence="7" type="primary">trmB</name>
    <name evidence="9" type="ORF">GCM10009547_05400</name>
</gene>
<dbReference type="EC" id="2.1.1.33" evidence="7"/>
<comment type="caution">
    <text evidence="7">Lacks conserved residue(s) required for the propagation of feature annotation.</text>
</comment>
<dbReference type="EMBL" id="BAAAHE010000006">
    <property type="protein sequence ID" value="GAA0606376.1"/>
    <property type="molecule type" value="Genomic_DNA"/>
</dbReference>
<dbReference type="InterPro" id="IPR003358">
    <property type="entry name" value="tRNA_(Gua-N-7)_MeTrfase_Trmb"/>
</dbReference>
<feature type="binding site" evidence="7">
    <location>
        <position position="84"/>
    </location>
    <ligand>
        <name>S-adenosyl-L-methionine</name>
        <dbReference type="ChEBI" id="CHEBI:59789"/>
    </ligand>
</feature>
<dbReference type="HAMAP" id="MF_01057">
    <property type="entry name" value="tRNA_methyltr_TrmB"/>
    <property type="match status" value="1"/>
</dbReference>
<evidence type="ECO:0000313" key="10">
    <source>
        <dbReference type="Proteomes" id="UP001500957"/>
    </source>
</evidence>
<evidence type="ECO:0000256" key="1">
    <source>
        <dbReference type="ARBA" id="ARBA00000142"/>
    </source>
</evidence>
<evidence type="ECO:0000256" key="8">
    <source>
        <dbReference type="SAM" id="MobiDB-lite"/>
    </source>
</evidence>
<name>A0ABN1G8X5_9ACTN</name>
<reference evidence="9 10" key="1">
    <citation type="journal article" date="2019" name="Int. J. Syst. Evol. Microbiol.">
        <title>The Global Catalogue of Microorganisms (GCM) 10K type strain sequencing project: providing services to taxonomists for standard genome sequencing and annotation.</title>
        <authorList>
            <consortium name="The Broad Institute Genomics Platform"/>
            <consortium name="The Broad Institute Genome Sequencing Center for Infectious Disease"/>
            <person name="Wu L."/>
            <person name="Ma J."/>
        </authorList>
    </citation>
    <scope>NUCLEOTIDE SEQUENCE [LARGE SCALE GENOMIC DNA]</scope>
    <source>
        <strain evidence="9 10">JCM 10671</strain>
    </source>
</reference>
<evidence type="ECO:0000256" key="7">
    <source>
        <dbReference type="HAMAP-Rule" id="MF_01057"/>
    </source>
</evidence>
<sequence length="222" mass="23886">MSPSVSTPGPPPPGPFQPRSWRNRGRMSDEHRARLAERAAALALPNPATAAAWAPTVLDIGFGYGESLLALAQARPDARVLGVDVHSPGQLRAMDALVDAGLDDGTVRVLPADVTALLPALTPSSLELVQAFHPDPWPKRRHAARRLLRPTVLARITELLRPGGVLHVVIDNDTYAGSVRETTADIPALQEIPAPEVPETKYGRRARAAGRTVHSMAWTRQT</sequence>
<feature type="binding site" evidence="7">
    <location>
        <position position="113"/>
    </location>
    <ligand>
        <name>S-adenosyl-L-methionine</name>
        <dbReference type="ChEBI" id="CHEBI:59789"/>
    </ligand>
</feature>
<dbReference type="PROSITE" id="PS51625">
    <property type="entry name" value="SAM_MT_TRMB"/>
    <property type="match status" value="1"/>
</dbReference>
<comment type="function">
    <text evidence="2 7">Catalyzes the formation of N(7)-methylguanine at position 46 (m7G46) in tRNA.</text>
</comment>
<dbReference type="PANTHER" id="PTHR23417:SF14">
    <property type="entry name" value="PENTACOTRIPEPTIDE-REPEAT REGION OF PRORP DOMAIN-CONTAINING PROTEIN"/>
    <property type="match status" value="1"/>
</dbReference>
<keyword evidence="6 7" id="KW-0819">tRNA processing</keyword>
<dbReference type="Proteomes" id="UP001500957">
    <property type="component" value="Unassembled WGS sequence"/>
</dbReference>
<dbReference type="Gene3D" id="3.40.50.150">
    <property type="entry name" value="Vaccinia Virus protein VP39"/>
    <property type="match status" value="1"/>
</dbReference>
<dbReference type="InterPro" id="IPR055361">
    <property type="entry name" value="tRNA_methyltr_TrmB_bact"/>
</dbReference>